<keyword evidence="1 2" id="KW-0808">Transferase</keyword>
<evidence type="ECO:0000256" key="2">
    <source>
        <dbReference type="RuleBase" id="RU003750"/>
    </source>
</evidence>
<sequence>MIDDPFRKVLPRFTAPLIRFYRRYGLSPNQITLMALLLAGLASVAVGIGLEIVALILWWSSRLLDGTDGILARETQQSSDFGAFLDIVCDMAAYSVMIFGFASLYPEYEARWMTMLFFYVLCITGALSLGAIEERRALSPGDNRGIRLAAGLAEGGETGIAYSAFLLFPDWIGITTLIWITVLVFTVAARATLAWTLLRPDHHE</sequence>
<feature type="transmembrane region" description="Helical" evidence="3">
    <location>
        <begin position="112"/>
        <end position="132"/>
    </location>
</feature>
<feature type="transmembrane region" description="Helical" evidence="3">
    <location>
        <begin position="31"/>
        <end position="61"/>
    </location>
</feature>
<evidence type="ECO:0000256" key="3">
    <source>
        <dbReference type="SAM" id="Phobius"/>
    </source>
</evidence>
<evidence type="ECO:0000313" key="4">
    <source>
        <dbReference type="EMBL" id="SMF51772.1"/>
    </source>
</evidence>
<dbReference type="GO" id="GO:0016780">
    <property type="term" value="F:phosphotransferase activity, for other substituted phosphate groups"/>
    <property type="evidence" value="ECO:0007669"/>
    <property type="project" value="InterPro"/>
</dbReference>
<proteinExistence type="inferred from homology"/>
<dbReference type="Gene3D" id="1.20.120.1760">
    <property type="match status" value="1"/>
</dbReference>
<organism evidence="4 5">
    <name type="scientific">Pseudobacteriovorax antillogorgiicola</name>
    <dbReference type="NCBI Taxonomy" id="1513793"/>
    <lineage>
        <taxon>Bacteria</taxon>
        <taxon>Pseudomonadati</taxon>
        <taxon>Bdellovibrionota</taxon>
        <taxon>Oligoflexia</taxon>
        <taxon>Oligoflexales</taxon>
        <taxon>Pseudobacteriovoracaceae</taxon>
        <taxon>Pseudobacteriovorax</taxon>
    </lineage>
</organism>
<name>A0A1Y6CGD1_9BACT</name>
<gene>
    <name evidence="4" type="ORF">SAMN06296036_11615</name>
</gene>
<keyword evidence="3" id="KW-0472">Membrane</keyword>
<dbReference type="EMBL" id="FWZT01000016">
    <property type="protein sequence ID" value="SMF51772.1"/>
    <property type="molecule type" value="Genomic_DNA"/>
</dbReference>
<dbReference type="GO" id="GO:0016020">
    <property type="term" value="C:membrane"/>
    <property type="evidence" value="ECO:0007669"/>
    <property type="project" value="InterPro"/>
</dbReference>
<dbReference type="Pfam" id="PF01066">
    <property type="entry name" value="CDP-OH_P_transf"/>
    <property type="match status" value="1"/>
</dbReference>
<evidence type="ECO:0000256" key="1">
    <source>
        <dbReference type="ARBA" id="ARBA00022679"/>
    </source>
</evidence>
<dbReference type="AlphaFoldDB" id="A0A1Y6CGD1"/>
<protein>
    <submittedName>
        <fullName evidence="4">Phosphatidylglycerophosphate synthase</fullName>
    </submittedName>
</protein>
<reference evidence="5" key="1">
    <citation type="submission" date="2017-04" db="EMBL/GenBank/DDBJ databases">
        <authorList>
            <person name="Varghese N."/>
            <person name="Submissions S."/>
        </authorList>
    </citation>
    <scope>NUCLEOTIDE SEQUENCE [LARGE SCALE GENOMIC DNA]</scope>
    <source>
        <strain evidence="5">RKEM611</strain>
    </source>
</reference>
<accession>A0A1Y6CGD1</accession>
<dbReference type="Proteomes" id="UP000192907">
    <property type="component" value="Unassembled WGS sequence"/>
</dbReference>
<keyword evidence="5" id="KW-1185">Reference proteome</keyword>
<comment type="similarity">
    <text evidence="2">Belongs to the CDP-alcohol phosphatidyltransferase class-I family.</text>
</comment>
<dbReference type="STRING" id="1513793.SAMN06296036_11615"/>
<dbReference type="OrthoDB" id="9790577at2"/>
<dbReference type="InterPro" id="IPR048254">
    <property type="entry name" value="CDP_ALCOHOL_P_TRANSF_CS"/>
</dbReference>
<dbReference type="GO" id="GO:0008654">
    <property type="term" value="P:phospholipid biosynthetic process"/>
    <property type="evidence" value="ECO:0007669"/>
    <property type="project" value="InterPro"/>
</dbReference>
<keyword evidence="3" id="KW-0812">Transmembrane</keyword>
<evidence type="ECO:0000313" key="5">
    <source>
        <dbReference type="Proteomes" id="UP000192907"/>
    </source>
</evidence>
<dbReference type="PROSITE" id="PS00379">
    <property type="entry name" value="CDP_ALCOHOL_P_TRANSF"/>
    <property type="match status" value="1"/>
</dbReference>
<dbReference type="InterPro" id="IPR043130">
    <property type="entry name" value="CDP-OH_PTrfase_TM_dom"/>
</dbReference>
<feature type="transmembrane region" description="Helical" evidence="3">
    <location>
        <begin position="81"/>
        <end position="105"/>
    </location>
</feature>
<keyword evidence="3" id="KW-1133">Transmembrane helix</keyword>
<feature type="transmembrane region" description="Helical" evidence="3">
    <location>
        <begin position="171"/>
        <end position="198"/>
    </location>
</feature>
<dbReference type="RefSeq" id="WP_132321883.1">
    <property type="nucleotide sequence ID" value="NZ_FWZT01000016.1"/>
</dbReference>
<dbReference type="InterPro" id="IPR000462">
    <property type="entry name" value="CDP-OH_P_trans"/>
</dbReference>